<dbReference type="Proteomes" id="UP000015354">
    <property type="component" value="Unassembled WGS sequence"/>
</dbReference>
<gene>
    <name evidence="2" type="ORF">STCU_11350</name>
</gene>
<evidence type="ECO:0000313" key="3">
    <source>
        <dbReference type="Proteomes" id="UP000015354"/>
    </source>
</evidence>
<evidence type="ECO:0000256" key="1">
    <source>
        <dbReference type="SAM" id="MobiDB-lite"/>
    </source>
</evidence>
<reference evidence="2 3" key="1">
    <citation type="journal article" date="2013" name="PLoS ONE">
        <title>Predicting the Proteins of Angomonas deanei, Strigomonas culicis and Their Respective Endosymbionts Reveals New Aspects of the Trypanosomatidae Family.</title>
        <authorList>
            <person name="Motta M.C."/>
            <person name="Martins A.C."/>
            <person name="de Souza S.S."/>
            <person name="Catta-Preta C.M."/>
            <person name="Silva R."/>
            <person name="Klein C.C."/>
            <person name="de Almeida L.G."/>
            <person name="de Lima Cunha O."/>
            <person name="Ciapina L.P."/>
            <person name="Brocchi M."/>
            <person name="Colabardini A.C."/>
            <person name="de Araujo Lima B."/>
            <person name="Machado C.R."/>
            <person name="de Almeida Soares C.M."/>
            <person name="Probst C.M."/>
            <person name="de Menezes C.B."/>
            <person name="Thompson C.E."/>
            <person name="Bartholomeu D.C."/>
            <person name="Gradia D.F."/>
            <person name="Pavoni D.P."/>
            <person name="Grisard E.C."/>
            <person name="Fantinatti-Garboggini F."/>
            <person name="Marchini F.K."/>
            <person name="Rodrigues-Luiz G.F."/>
            <person name="Wagner G."/>
            <person name="Goldman G.H."/>
            <person name="Fietto J.L."/>
            <person name="Elias M.C."/>
            <person name="Goldman M.H."/>
            <person name="Sagot M.F."/>
            <person name="Pereira M."/>
            <person name="Stoco P.H."/>
            <person name="de Mendonca-Neto R.P."/>
            <person name="Teixeira S.M."/>
            <person name="Maciel T.E."/>
            <person name="de Oliveira Mendes T.A."/>
            <person name="Urmenyi T.P."/>
            <person name="de Souza W."/>
            <person name="Schenkman S."/>
            <person name="de Vasconcelos A.T."/>
        </authorList>
    </citation>
    <scope>NUCLEOTIDE SEQUENCE [LARGE SCALE GENOMIC DNA]</scope>
</reference>
<proteinExistence type="predicted"/>
<evidence type="ECO:0000313" key="2">
    <source>
        <dbReference type="EMBL" id="EPY16369.1"/>
    </source>
</evidence>
<protein>
    <submittedName>
        <fullName evidence="2">Uncharacterized protein</fullName>
    </submittedName>
</protein>
<organism evidence="2 3">
    <name type="scientific">Strigomonas culicis</name>
    <dbReference type="NCBI Taxonomy" id="28005"/>
    <lineage>
        <taxon>Eukaryota</taxon>
        <taxon>Discoba</taxon>
        <taxon>Euglenozoa</taxon>
        <taxon>Kinetoplastea</taxon>
        <taxon>Metakinetoplastina</taxon>
        <taxon>Trypanosomatida</taxon>
        <taxon>Trypanosomatidae</taxon>
        <taxon>Strigomonadinae</taxon>
        <taxon>Strigomonas</taxon>
    </lineage>
</organism>
<dbReference type="AlphaFoldDB" id="S9THH1"/>
<name>S9THH1_9TRYP</name>
<feature type="compositionally biased region" description="Acidic residues" evidence="1">
    <location>
        <begin position="107"/>
        <end position="125"/>
    </location>
</feature>
<sequence length="125" mass="13495">MVKHRRRCDAAAIALRAATPPPLLASAEHTAAVTPVREAVAHVAEEKAPRTPPARSPVKDGHGHSHGKHHDGNHERSNSRKRLSAGGTAITQEDLATVAMLQHQLEEAEEADPQPDESESYILDE</sequence>
<feature type="region of interest" description="Disordered" evidence="1">
    <location>
        <begin position="42"/>
        <end position="125"/>
    </location>
</feature>
<keyword evidence="3" id="KW-1185">Reference proteome</keyword>
<accession>S9THH1</accession>
<comment type="caution">
    <text evidence="2">The sequence shown here is derived from an EMBL/GenBank/DDBJ whole genome shotgun (WGS) entry which is preliminary data.</text>
</comment>
<dbReference type="EMBL" id="ATMH01011301">
    <property type="protein sequence ID" value="EPY16369.1"/>
    <property type="molecule type" value="Genomic_DNA"/>
</dbReference>